<dbReference type="Proteomes" id="UP000606935">
    <property type="component" value="Unassembled WGS sequence"/>
</dbReference>
<dbReference type="AlphaFoldDB" id="A0A917YT02"/>
<organism evidence="1 2">
    <name type="scientific">Bowmanella pacifica</name>
    <dbReference type="NCBI Taxonomy" id="502051"/>
    <lineage>
        <taxon>Bacteria</taxon>
        <taxon>Pseudomonadati</taxon>
        <taxon>Pseudomonadota</taxon>
        <taxon>Gammaproteobacteria</taxon>
        <taxon>Alteromonadales</taxon>
        <taxon>Alteromonadaceae</taxon>
        <taxon>Bowmanella</taxon>
    </lineage>
</organism>
<reference evidence="1" key="2">
    <citation type="submission" date="2020-09" db="EMBL/GenBank/DDBJ databases">
        <authorList>
            <person name="Sun Q."/>
            <person name="Zhou Y."/>
        </authorList>
    </citation>
    <scope>NUCLEOTIDE SEQUENCE</scope>
    <source>
        <strain evidence="1">CGMCC 1.7086</strain>
    </source>
</reference>
<proteinExistence type="predicted"/>
<gene>
    <name evidence="1" type="ORF">GCM10010982_09610</name>
</gene>
<evidence type="ECO:0000313" key="1">
    <source>
        <dbReference type="EMBL" id="GGO66132.1"/>
    </source>
</evidence>
<comment type="caution">
    <text evidence="1">The sequence shown here is derived from an EMBL/GenBank/DDBJ whole genome shotgun (WGS) entry which is preliminary data.</text>
</comment>
<accession>A0A917YT02</accession>
<evidence type="ECO:0000313" key="2">
    <source>
        <dbReference type="Proteomes" id="UP000606935"/>
    </source>
</evidence>
<reference evidence="1" key="1">
    <citation type="journal article" date="2014" name="Int. J. Syst. Evol. Microbiol.">
        <title>Complete genome sequence of Corynebacterium casei LMG S-19264T (=DSM 44701T), isolated from a smear-ripened cheese.</title>
        <authorList>
            <consortium name="US DOE Joint Genome Institute (JGI-PGF)"/>
            <person name="Walter F."/>
            <person name="Albersmeier A."/>
            <person name="Kalinowski J."/>
            <person name="Ruckert C."/>
        </authorList>
    </citation>
    <scope>NUCLEOTIDE SEQUENCE</scope>
    <source>
        <strain evidence="1">CGMCC 1.7086</strain>
    </source>
</reference>
<dbReference type="EMBL" id="BMLS01000001">
    <property type="protein sequence ID" value="GGO66132.1"/>
    <property type="molecule type" value="Genomic_DNA"/>
</dbReference>
<keyword evidence="2" id="KW-1185">Reference proteome</keyword>
<protein>
    <submittedName>
        <fullName evidence="1">Uncharacterized protein</fullName>
    </submittedName>
</protein>
<sequence>MLKVLVQRVLKLKGLFEDLLGPLGLAFVTVYPAFDIFGFNYEDAEA</sequence>
<name>A0A917YT02_9ALTE</name>